<feature type="transmembrane region" description="Helical" evidence="1">
    <location>
        <begin position="21"/>
        <end position="44"/>
    </location>
</feature>
<feature type="domain" description="YdbS-like PH" evidence="2">
    <location>
        <begin position="449"/>
        <end position="520"/>
    </location>
</feature>
<proteinExistence type="predicted"/>
<feature type="transmembrane region" description="Helical" evidence="1">
    <location>
        <begin position="50"/>
        <end position="69"/>
    </location>
</feature>
<dbReference type="PIRSF" id="PIRSF026631">
    <property type="entry name" value="UCP026631"/>
    <property type="match status" value="1"/>
</dbReference>
<feature type="domain" description="YdbS-like PH" evidence="2">
    <location>
        <begin position="71"/>
        <end position="149"/>
    </location>
</feature>
<dbReference type="RefSeq" id="WP_246114469.1">
    <property type="nucleotide sequence ID" value="NZ_SJPW01000003.1"/>
</dbReference>
<organism evidence="3 4">
    <name type="scientific">Rubripirellula tenax</name>
    <dbReference type="NCBI Taxonomy" id="2528015"/>
    <lineage>
        <taxon>Bacteria</taxon>
        <taxon>Pseudomonadati</taxon>
        <taxon>Planctomycetota</taxon>
        <taxon>Planctomycetia</taxon>
        <taxon>Pirellulales</taxon>
        <taxon>Pirellulaceae</taxon>
        <taxon>Rubripirellula</taxon>
    </lineage>
</organism>
<accession>A0A5C6FB39</accession>
<dbReference type="Pfam" id="PF03703">
    <property type="entry name" value="bPH_2"/>
    <property type="match status" value="3"/>
</dbReference>
<keyword evidence="4" id="KW-1185">Reference proteome</keyword>
<evidence type="ECO:0000313" key="4">
    <source>
        <dbReference type="Proteomes" id="UP000318288"/>
    </source>
</evidence>
<evidence type="ECO:0000259" key="2">
    <source>
        <dbReference type="Pfam" id="PF03703"/>
    </source>
</evidence>
<keyword evidence="1" id="KW-0812">Transmembrane</keyword>
<dbReference type="PANTHER" id="PTHR34473:SF2">
    <property type="entry name" value="UPF0699 TRANSMEMBRANE PROTEIN YDBT"/>
    <property type="match status" value="1"/>
</dbReference>
<keyword evidence="1" id="KW-1133">Transmembrane helix</keyword>
<feature type="transmembrane region" description="Helical" evidence="1">
    <location>
        <begin position="408"/>
        <end position="441"/>
    </location>
</feature>
<feature type="transmembrane region" description="Helical" evidence="1">
    <location>
        <begin position="213"/>
        <end position="235"/>
    </location>
</feature>
<dbReference type="InterPro" id="IPR005182">
    <property type="entry name" value="YdbS-like_PH"/>
</dbReference>
<gene>
    <name evidence="3" type="ORF">Poly51_27180</name>
</gene>
<evidence type="ECO:0000256" key="1">
    <source>
        <dbReference type="SAM" id="Phobius"/>
    </source>
</evidence>
<protein>
    <submittedName>
        <fullName evidence="3">Bacterial membrane flanked domain protein</fullName>
    </submittedName>
</protein>
<dbReference type="EMBL" id="SJPW01000003">
    <property type="protein sequence ID" value="TWU56801.1"/>
    <property type="molecule type" value="Genomic_DNA"/>
</dbReference>
<feature type="transmembrane region" description="Helical" evidence="1">
    <location>
        <begin position="263"/>
        <end position="287"/>
    </location>
</feature>
<name>A0A5C6FB39_9BACT</name>
<dbReference type="InterPro" id="IPR014529">
    <property type="entry name" value="UCP026631"/>
</dbReference>
<dbReference type="AlphaFoldDB" id="A0A5C6FB39"/>
<dbReference type="PANTHER" id="PTHR34473">
    <property type="entry name" value="UPF0699 TRANSMEMBRANE PROTEIN YDBS"/>
    <property type="match status" value="1"/>
</dbReference>
<comment type="caution">
    <text evidence="3">The sequence shown here is derived from an EMBL/GenBank/DDBJ whole genome shotgun (WGS) entry which is preliminary data.</text>
</comment>
<dbReference type="Proteomes" id="UP000318288">
    <property type="component" value="Unassembled WGS sequence"/>
</dbReference>
<keyword evidence="1" id="KW-0472">Membrane</keyword>
<sequence>MGETQTMPPGQSSVARKLAPISVLFQLAALARQSIFPLLVAGWSAFQGNLWIILGLLAATSVALAFILVRYFTLRYQISDGELIVTEGWIFRKVRNVPVDRIQNVDLVQTIWHRLFHVAEVRVETASGTEPEATLRVLSLNEIDRLRGEILTRSNRTAKPESAPPAMSAGARSTDAVTSDAVASGTITSGTITSGTITSGVGNKTVLTIPTNWLVKAGLASNRGLILFGIAFGYLSQQNTRWDQQFDQLARYLPGDVWMLNPWIAIPIAIVIALLVIRLLGIAWYVLRFSGYRLDRVGEDFHVSCGLLTKVSATVPRRRIQFISIHRTPLMRMMKLASIRIETAGGAGKQREDAASTVTRRWFVPVISTDRIAEVLDEIRPGLTVDEAATDWMPASPRAGRRWLRKAVFISIAAAGIGYAVAGVGGIACGPIAGIAVAVWARKHLEVLGYHRFEDGVMFRSGAWNRKTSVTFFDRIQSLEVTTTPFDRRWSMGRLSIDTAAAGPADHTIAFPMMEIEVARQEFVVLSQHSANVSMNWA</sequence>
<feature type="domain" description="YdbS-like PH" evidence="2">
    <location>
        <begin position="299"/>
        <end position="348"/>
    </location>
</feature>
<reference evidence="3 4" key="1">
    <citation type="submission" date="2019-02" db="EMBL/GenBank/DDBJ databases">
        <title>Deep-cultivation of Planctomycetes and their phenomic and genomic characterization uncovers novel biology.</title>
        <authorList>
            <person name="Wiegand S."/>
            <person name="Jogler M."/>
            <person name="Boedeker C."/>
            <person name="Pinto D."/>
            <person name="Vollmers J."/>
            <person name="Rivas-Marin E."/>
            <person name="Kohn T."/>
            <person name="Peeters S.H."/>
            <person name="Heuer A."/>
            <person name="Rast P."/>
            <person name="Oberbeckmann S."/>
            <person name="Bunk B."/>
            <person name="Jeske O."/>
            <person name="Meyerdierks A."/>
            <person name="Storesund J.E."/>
            <person name="Kallscheuer N."/>
            <person name="Luecker S."/>
            <person name="Lage O.M."/>
            <person name="Pohl T."/>
            <person name="Merkel B.J."/>
            <person name="Hornburger P."/>
            <person name="Mueller R.-W."/>
            <person name="Bruemmer F."/>
            <person name="Labrenz M."/>
            <person name="Spormann A.M."/>
            <person name="Op Den Camp H."/>
            <person name="Overmann J."/>
            <person name="Amann R."/>
            <person name="Jetten M.S.M."/>
            <person name="Mascher T."/>
            <person name="Medema M.H."/>
            <person name="Devos D.P."/>
            <person name="Kaster A.-K."/>
            <person name="Ovreas L."/>
            <person name="Rohde M."/>
            <person name="Galperin M.Y."/>
            <person name="Jogler C."/>
        </authorList>
    </citation>
    <scope>NUCLEOTIDE SEQUENCE [LARGE SCALE GENOMIC DNA]</scope>
    <source>
        <strain evidence="3 4">Poly51</strain>
    </source>
</reference>
<evidence type="ECO:0000313" key="3">
    <source>
        <dbReference type="EMBL" id="TWU56801.1"/>
    </source>
</evidence>